<evidence type="ECO:0000313" key="1">
    <source>
        <dbReference type="EMBL" id="CBX80678.1"/>
    </source>
</evidence>
<sequence length="74" mass="7999">MPGTNSTRRLYNGTALASMLMPEVNNCGLKFSGEPYEQYTSVFASAPLAILNVSAASTICSRVFFISILSFIDI</sequence>
<name>E5B5C5_ERWAM</name>
<protein>
    <submittedName>
        <fullName evidence="1">Uncharacterized protein</fullName>
    </submittedName>
</protein>
<dbReference type="AlphaFoldDB" id="E5B5C5"/>
<reference evidence="1" key="1">
    <citation type="journal article" date="2011" name="J. Bacteriol.">
        <title>Genome Sequence of an Erwinia amylovora Strain with Pathogenicity Restricted to Rubus Plants.</title>
        <authorList>
            <person name="Powney R."/>
            <person name="Smits T.H."/>
            <person name="Sawbridge T."/>
            <person name="Frey B."/>
            <person name="Blom J."/>
            <person name="Frey J.E."/>
            <person name="Plummer K.M."/>
            <person name="Beer S.V."/>
            <person name="Luck J."/>
            <person name="Duffy B."/>
            <person name="Rodoni B."/>
        </authorList>
    </citation>
    <scope>NUCLEOTIDE SEQUENCE</scope>
    <source>
        <strain evidence="1">ATCC BAA-2158</strain>
    </source>
</reference>
<accession>E5B5C5</accession>
<organism evidence="1">
    <name type="scientific">Erwinia amylovora ATCC BAA-2158</name>
    <dbReference type="NCBI Taxonomy" id="889211"/>
    <lineage>
        <taxon>Bacteria</taxon>
        <taxon>Pseudomonadati</taxon>
        <taxon>Pseudomonadota</taxon>
        <taxon>Gammaproteobacteria</taxon>
        <taxon>Enterobacterales</taxon>
        <taxon>Erwiniaceae</taxon>
        <taxon>Erwinia</taxon>
    </lineage>
</organism>
<proteinExistence type="predicted"/>
<dbReference type="EMBL" id="FR719190">
    <property type="protein sequence ID" value="CBX80678.1"/>
    <property type="molecule type" value="Genomic_DNA"/>
</dbReference>
<gene>
    <name evidence="1" type="ORF">EAIL5_1858</name>
</gene>